<organism evidence="1 2">
    <name type="scientific">Mesobacillus foraminis</name>
    <dbReference type="NCBI Taxonomy" id="279826"/>
    <lineage>
        <taxon>Bacteria</taxon>
        <taxon>Bacillati</taxon>
        <taxon>Bacillota</taxon>
        <taxon>Bacilli</taxon>
        <taxon>Bacillales</taxon>
        <taxon>Bacillaceae</taxon>
        <taxon>Mesobacillus</taxon>
    </lineage>
</organism>
<dbReference type="Proteomes" id="UP000295689">
    <property type="component" value="Unassembled WGS sequence"/>
</dbReference>
<dbReference type="EMBL" id="SLVV01000005">
    <property type="protein sequence ID" value="TCN25430.1"/>
    <property type="molecule type" value="Genomic_DNA"/>
</dbReference>
<dbReference type="AlphaFoldDB" id="A0A4V2RDM7"/>
<sequence length="160" mass="17928">MRVLILLLTIALSGCASQDSEKLKWFDTDNEAIEYGLKLEDAKQSDVLGEMENGGEHFVVYKDPVPDEDGIAIATVNIAEENGKYAWYRADSYVKITDKNPQHNIRQVSYDTKTHSGRDFLVYAGYTKDESITLETPEGSIQAEIDPSTGIYFSVIPVRE</sequence>
<name>A0A4V2RDM7_9BACI</name>
<evidence type="ECO:0000313" key="1">
    <source>
        <dbReference type="EMBL" id="TCN25430.1"/>
    </source>
</evidence>
<evidence type="ECO:0000313" key="2">
    <source>
        <dbReference type="Proteomes" id="UP000295689"/>
    </source>
</evidence>
<accession>A0A4V2RDM7</accession>
<dbReference type="PROSITE" id="PS51257">
    <property type="entry name" value="PROKAR_LIPOPROTEIN"/>
    <property type="match status" value="1"/>
</dbReference>
<evidence type="ECO:0008006" key="3">
    <source>
        <dbReference type="Google" id="ProtNLM"/>
    </source>
</evidence>
<comment type="caution">
    <text evidence="1">The sequence shown here is derived from an EMBL/GenBank/DDBJ whole genome shotgun (WGS) entry which is preliminary data.</text>
</comment>
<dbReference type="RefSeq" id="WP_132005124.1">
    <property type="nucleotide sequence ID" value="NZ_JABUHM010000003.1"/>
</dbReference>
<proteinExistence type="predicted"/>
<gene>
    <name evidence="1" type="ORF">EV146_10586</name>
</gene>
<keyword evidence="2" id="KW-1185">Reference proteome</keyword>
<protein>
    <recommendedName>
        <fullName evidence="3">Lipoprotein</fullName>
    </recommendedName>
</protein>
<reference evidence="1 2" key="1">
    <citation type="journal article" date="2015" name="Stand. Genomic Sci.">
        <title>Genomic Encyclopedia of Bacterial and Archaeal Type Strains, Phase III: the genomes of soil and plant-associated and newly described type strains.</title>
        <authorList>
            <person name="Whitman W.B."/>
            <person name="Woyke T."/>
            <person name="Klenk H.P."/>
            <person name="Zhou Y."/>
            <person name="Lilburn T.G."/>
            <person name="Beck B.J."/>
            <person name="De Vos P."/>
            <person name="Vandamme P."/>
            <person name="Eisen J.A."/>
            <person name="Garrity G."/>
            <person name="Hugenholtz P."/>
            <person name="Kyrpides N.C."/>
        </authorList>
    </citation>
    <scope>NUCLEOTIDE SEQUENCE [LARGE SCALE GENOMIC DNA]</scope>
    <source>
        <strain evidence="1 2">CV53</strain>
    </source>
</reference>